<accession>A0A9N9P9A5</accession>
<feature type="non-terminal residue" evidence="2">
    <location>
        <position position="46"/>
    </location>
</feature>
<comment type="caution">
    <text evidence="2">The sequence shown here is derived from an EMBL/GenBank/DDBJ whole genome shotgun (WGS) entry which is preliminary data.</text>
</comment>
<feature type="region of interest" description="Disordered" evidence="1">
    <location>
        <begin position="14"/>
        <end position="46"/>
    </location>
</feature>
<name>A0A9N9P9A5_9GLOM</name>
<reference evidence="2" key="1">
    <citation type="submission" date="2021-06" db="EMBL/GenBank/DDBJ databases">
        <authorList>
            <person name="Kallberg Y."/>
            <person name="Tangrot J."/>
            <person name="Rosling A."/>
        </authorList>
    </citation>
    <scope>NUCLEOTIDE SEQUENCE</scope>
    <source>
        <strain evidence="2">MA453B</strain>
    </source>
</reference>
<dbReference type="Proteomes" id="UP000789405">
    <property type="component" value="Unassembled WGS sequence"/>
</dbReference>
<evidence type="ECO:0000256" key="1">
    <source>
        <dbReference type="SAM" id="MobiDB-lite"/>
    </source>
</evidence>
<evidence type="ECO:0000313" key="2">
    <source>
        <dbReference type="EMBL" id="CAG8795038.1"/>
    </source>
</evidence>
<keyword evidence="3" id="KW-1185">Reference proteome</keyword>
<feature type="compositionally biased region" description="Basic and acidic residues" evidence="1">
    <location>
        <begin position="14"/>
        <end position="24"/>
    </location>
</feature>
<protein>
    <submittedName>
        <fullName evidence="2">11776_t:CDS:1</fullName>
    </submittedName>
</protein>
<sequence length="46" mass="5409">GWKEASEWYVKHAENDNETSRFDPGRLSLTKNMEKPTKIRRGPSNF</sequence>
<gene>
    <name evidence="2" type="ORF">DERYTH_LOCUS22190</name>
</gene>
<dbReference type="AlphaFoldDB" id="A0A9N9P9A5"/>
<proteinExistence type="predicted"/>
<organism evidence="2 3">
    <name type="scientific">Dentiscutata erythropus</name>
    <dbReference type="NCBI Taxonomy" id="1348616"/>
    <lineage>
        <taxon>Eukaryota</taxon>
        <taxon>Fungi</taxon>
        <taxon>Fungi incertae sedis</taxon>
        <taxon>Mucoromycota</taxon>
        <taxon>Glomeromycotina</taxon>
        <taxon>Glomeromycetes</taxon>
        <taxon>Diversisporales</taxon>
        <taxon>Gigasporaceae</taxon>
        <taxon>Dentiscutata</taxon>
    </lineage>
</organism>
<evidence type="ECO:0000313" key="3">
    <source>
        <dbReference type="Proteomes" id="UP000789405"/>
    </source>
</evidence>
<dbReference type="EMBL" id="CAJVPY010030132">
    <property type="protein sequence ID" value="CAG8795038.1"/>
    <property type="molecule type" value="Genomic_DNA"/>
</dbReference>